<name>A0A6G1HE50_9PEZI</name>
<dbReference type="AlphaFoldDB" id="A0A6G1HE50"/>
<dbReference type="EMBL" id="ML977140">
    <property type="protein sequence ID" value="KAF1991299.1"/>
    <property type="molecule type" value="Genomic_DNA"/>
</dbReference>
<evidence type="ECO:0000313" key="2">
    <source>
        <dbReference type="EMBL" id="KAF1991299.1"/>
    </source>
</evidence>
<organism evidence="2 3">
    <name type="scientific">Aulographum hederae CBS 113979</name>
    <dbReference type="NCBI Taxonomy" id="1176131"/>
    <lineage>
        <taxon>Eukaryota</taxon>
        <taxon>Fungi</taxon>
        <taxon>Dikarya</taxon>
        <taxon>Ascomycota</taxon>
        <taxon>Pezizomycotina</taxon>
        <taxon>Dothideomycetes</taxon>
        <taxon>Pleosporomycetidae</taxon>
        <taxon>Aulographales</taxon>
        <taxon>Aulographaceae</taxon>
    </lineage>
</organism>
<dbReference type="Proteomes" id="UP000800041">
    <property type="component" value="Unassembled WGS sequence"/>
</dbReference>
<dbReference type="Pfam" id="PF14223">
    <property type="entry name" value="Retrotran_gag_2"/>
    <property type="match status" value="1"/>
</dbReference>
<feature type="compositionally biased region" description="Polar residues" evidence="1">
    <location>
        <begin position="1"/>
        <end position="13"/>
    </location>
</feature>
<evidence type="ECO:0000313" key="3">
    <source>
        <dbReference type="Proteomes" id="UP000800041"/>
    </source>
</evidence>
<feature type="region of interest" description="Disordered" evidence="1">
    <location>
        <begin position="1"/>
        <end position="38"/>
    </location>
</feature>
<reference evidence="2" key="1">
    <citation type="journal article" date="2020" name="Stud. Mycol.">
        <title>101 Dothideomycetes genomes: a test case for predicting lifestyles and emergence of pathogens.</title>
        <authorList>
            <person name="Haridas S."/>
            <person name="Albert R."/>
            <person name="Binder M."/>
            <person name="Bloem J."/>
            <person name="Labutti K."/>
            <person name="Salamov A."/>
            <person name="Andreopoulos B."/>
            <person name="Baker S."/>
            <person name="Barry K."/>
            <person name="Bills G."/>
            <person name="Bluhm B."/>
            <person name="Cannon C."/>
            <person name="Castanera R."/>
            <person name="Culley D."/>
            <person name="Daum C."/>
            <person name="Ezra D."/>
            <person name="Gonzalez J."/>
            <person name="Henrissat B."/>
            <person name="Kuo A."/>
            <person name="Liang C."/>
            <person name="Lipzen A."/>
            <person name="Lutzoni F."/>
            <person name="Magnuson J."/>
            <person name="Mondo S."/>
            <person name="Nolan M."/>
            <person name="Ohm R."/>
            <person name="Pangilinan J."/>
            <person name="Park H.-J."/>
            <person name="Ramirez L."/>
            <person name="Alfaro M."/>
            <person name="Sun H."/>
            <person name="Tritt A."/>
            <person name="Yoshinaga Y."/>
            <person name="Zwiers L.-H."/>
            <person name="Turgeon B."/>
            <person name="Goodwin S."/>
            <person name="Spatafora J."/>
            <person name="Crous P."/>
            <person name="Grigoriev I."/>
        </authorList>
    </citation>
    <scope>NUCLEOTIDE SEQUENCE</scope>
    <source>
        <strain evidence="2">CBS 113979</strain>
    </source>
</reference>
<feature type="compositionally biased region" description="Polar residues" evidence="1">
    <location>
        <begin position="24"/>
        <end position="33"/>
    </location>
</feature>
<protein>
    <submittedName>
        <fullName evidence="2">Uncharacterized protein</fullName>
    </submittedName>
</protein>
<evidence type="ECO:0000256" key="1">
    <source>
        <dbReference type="SAM" id="MobiDB-lite"/>
    </source>
</evidence>
<accession>A0A6G1HE50</accession>
<gene>
    <name evidence="2" type="ORF">K402DRAFT_460004</name>
</gene>
<dbReference type="OrthoDB" id="8047300at2759"/>
<proteinExistence type="predicted"/>
<sequence length="285" mass="32337">MPPKRQTASSSSEDGTRRTVLNPEENTAQATSAENEELRSQLQVLREQFDNLRVSIERVSKTRSPSPTAGSTAMFHSAVPSRFPAIQMVPEKLQGKLEYKSWATNIEAIAQSLDLWGIIAEDDESPPAQHKQYARSLLVLNVSPSVQMELQGMNAAEIWQHLERQYGLNGFTELSQAIRTLRRVKVTEFDSDPNLSKFYRTFKDAQALSREIAGAPIPDLTMTAILLDVIWETHEDLAFQIDSHMNNPNTPTSQKTFEYAFSRLRAEYTRQRANPYWNTLTEYVG</sequence>
<keyword evidence="3" id="KW-1185">Reference proteome</keyword>